<dbReference type="Gene3D" id="3.20.20.140">
    <property type="entry name" value="Metal-dependent hydrolases"/>
    <property type="match status" value="1"/>
</dbReference>
<dbReference type="STRING" id="1016849.A0A0D1WWH8"/>
<dbReference type="HOGENOM" id="CLU_483996_0_0_1"/>
<dbReference type="PANTHER" id="PTHR35394:SF6">
    <property type="entry name" value="DUF3176 DOMAIN-CONTAINING PROTEIN"/>
    <property type="match status" value="1"/>
</dbReference>
<dbReference type="Pfam" id="PF01979">
    <property type="entry name" value="Amidohydro_1"/>
    <property type="match status" value="1"/>
</dbReference>
<dbReference type="PANTHER" id="PTHR35394">
    <property type="entry name" value="DUF3176 DOMAIN-CONTAINING PROTEIN"/>
    <property type="match status" value="1"/>
</dbReference>
<dbReference type="SUPFAM" id="SSF51556">
    <property type="entry name" value="Metallo-dependent hydrolases"/>
    <property type="match status" value="1"/>
</dbReference>
<dbReference type="AlphaFoldDB" id="A0A0D1WWH8"/>
<keyword evidence="1" id="KW-0472">Membrane</keyword>
<feature type="transmembrane region" description="Helical" evidence="1">
    <location>
        <begin position="304"/>
        <end position="330"/>
    </location>
</feature>
<keyword evidence="1" id="KW-0812">Transmembrane</keyword>
<dbReference type="InterPro" id="IPR011059">
    <property type="entry name" value="Metal-dep_hydrolase_composite"/>
</dbReference>
<evidence type="ECO:0000256" key="1">
    <source>
        <dbReference type="SAM" id="Phobius"/>
    </source>
</evidence>
<dbReference type="OrthoDB" id="194468at2759"/>
<feature type="domain" description="Amidohydrolase-related" evidence="2">
    <location>
        <begin position="431"/>
        <end position="543"/>
    </location>
</feature>
<protein>
    <recommendedName>
        <fullName evidence="2">Amidohydrolase-related domain-containing protein</fullName>
    </recommendedName>
</protein>
<dbReference type="Proteomes" id="UP000053599">
    <property type="component" value="Unassembled WGS sequence"/>
</dbReference>
<reference evidence="3 4" key="1">
    <citation type="submission" date="2015-01" db="EMBL/GenBank/DDBJ databases">
        <title>The Genome Sequence of Exophiala sideris CBS121828.</title>
        <authorList>
            <consortium name="The Broad Institute Genomics Platform"/>
            <person name="Cuomo C."/>
            <person name="de Hoog S."/>
            <person name="Gorbushina A."/>
            <person name="Stielow B."/>
            <person name="Teixiera M."/>
            <person name="Abouelleil A."/>
            <person name="Chapman S.B."/>
            <person name="Priest M."/>
            <person name="Young S.K."/>
            <person name="Wortman J."/>
            <person name="Nusbaum C."/>
            <person name="Birren B."/>
        </authorList>
    </citation>
    <scope>NUCLEOTIDE SEQUENCE [LARGE SCALE GENOMIC DNA]</scope>
    <source>
        <strain evidence="3 4">CBS 121828</strain>
    </source>
</reference>
<evidence type="ECO:0000313" key="3">
    <source>
        <dbReference type="EMBL" id="KIV79501.1"/>
    </source>
</evidence>
<evidence type="ECO:0000259" key="2">
    <source>
        <dbReference type="Pfam" id="PF01979"/>
    </source>
</evidence>
<evidence type="ECO:0000313" key="4">
    <source>
        <dbReference type="Proteomes" id="UP000053599"/>
    </source>
</evidence>
<accession>A0A0D1WWH8</accession>
<dbReference type="EMBL" id="KN846953">
    <property type="protein sequence ID" value="KIV79501.1"/>
    <property type="molecule type" value="Genomic_DNA"/>
</dbReference>
<gene>
    <name evidence="3" type="ORF">PV11_07060</name>
</gene>
<dbReference type="InterPro" id="IPR006680">
    <property type="entry name" value="Amidohydro-rel"/>
</dbReference>
<proteinExistence type="predicted"/>
<sequence>MTAAFYLGLIAPPANSSTNIKAQCPSGNCTFQQTSGASYSSIAMCSECADISGSIQNNNYTEDGNYSLPSGCSIKGDSVVANTMYVYENSGDRDQNLFTFDTLLTRMDPNTSAPWTAVAIRCSLYPCVNTYAGNVSNGVLEERLVSSQRMGNYGAGTTEWFSLAANQTLRKGIWSECTWSQAPMSPTDVCSSPTTSPWPGTFEGCWPNDCVWTLGVAPTVGIQSVLDELFDNQTASYFDSNPAGPLWVQNLWNIGAGDLKNSQKVMDGLANAITAVMRQQGDNSSAGLAMGTVQALQTCIGVNWAWLSFPVALLILSIVFFLIATIKVSLSPMRRVWRSSLLTLLFHGLSKELLREEVDYGSSPEDAAHQVKARLECHEDDFSFTKVGATDEHSIQGPLALSTVPKAGRPGSAGEDIKEFGSFLPPSGQKKNREVLVKGLDALKLATDTGVKVCFGTDLLGSMTYAQSQEFSLRAKVLPAKDILLSATVSAAKLLRQEHFLGKIEESFAADILLFDANPLEDVTILDRPAEHLLATIKDGRVVSSRWEKLKPDNESSAKMLKT</sequence>
<dbReference type="InterPro" id="IPR032466">
    <property type="entry name" value="Metal_Hydrolase"/>
</dbReference>
<dbReference type="GO" id="GO:0016810">
    <property type="term" value="F:hydrolase activity, acting on carbon-nitrogen (but not peptide) bonds"/>
    <property type="evidence" value="ECO:0007669"/>
    <property type="project" value="InterPro"/>
</dbReference>
<keyword evidence="1" id="KW-1133">Transmembrane helix</keyword>
<name>A0A0D1WWH8_9EURO</name>
<dbReference type="Gene3D" id="2.30.40.10">
    <property type="entry name" value="Urease, subunit C, domain 1"/>
    <property type="match status" value="1"/>
</dbReference>
<organism evidence="3 4">
    <name type="scientific">Exophiala sideris</name>
    <dbReference type="NCBI Taxonomy" id="1016849"/>
    <lineage>
        <taxon>Eukaryota</taxon>
        <taxon>Fungi</taxon>
        <taxon>Dikarya</taxon>
        <taxon>Ascomycota</taxon>
        <taxon>Pezizomycotina</taxon>
        <taxon>Eurotiomycetes</taxon>
        <taxon>Chaetothyriomycetidae</taxon>
        <taxon>Chaetothyriales</taxon>
        <taxon>Herpotrichiellaceae</taxon>
        <taxon>Exophiala</taxon>
    </lineage>
</organism>
<dbReference type="SUPFAM" id="SSF51338">
    <property type="entry name" value="Composite domain of metallo-dependent hydrolases"/>
    <property type="match status" value="1"/>
</dbReference>